<proteinExistence type="predicted"/>
<keyword evidence="3" id="KW-1185">Reference proteome</keyword>
<evidence type="ECO:0000313" key="2">
    <source>
        <dbReference type="EMBL" id="CAI9156281.1"/>
    </source>
</evidence>
<organism evidence="2 3">
    <name type="scientific">Rangifer tarandus platyrhynchus</name>
    <name type="common">Svalbard reindeer</name>
    <dbReference type="NCBI Taxonomy" id="3082113"/>
    <lineage>
        <taxon>Eukaryota</taxon>
        <taxon>Metazoa</taxon>
        <taxon>Chordata</taxon>
        <taxon>Craniata</taxon>
        <taxon>Vertebrata</taxon>
        <taxon>Euteleostomi</taxon>
        <taxon>Mammalia</taxon>
        <taxon>Eutheria</taxon>
        <taxon>Laurasiatheria</taxon>
        <taxon>Artiodactyla</taxon>
        <taxon>Ruminantia</taxon>
        <taxon>Pecora</taxon>
        <taxon>Cervidae</taxon>
        <taxon>Odocoileinae</taxon>
        <taxon>Rangifer</taxon>
    </lineage>
</organism>
<protein>
    <submittedName>
        <fullName evidence="2">Uncharacterized protein</fullName>
    </submittedName>
</protein>
<evidence type="ECO:0000313" key="3">
    <source>
        <dbReference type="Proteomes" id="UP001176941"/>
    </source>
</evidence>
<name>A0ABN8Y4V6_RANTA</name>
<gene>
    <name evidence="2" type="ORF">MRATA1EN1_LOCUS5243</name>
</gene>
<accession>A0ABN8Y4V6</accession>
<evidence type="ECO:0000256" key="1">
    <source>
        <dbReference type="SAM" id="MobiDB-lite"/>
    </source>
</evidence>
<reference evidence="2" key="1">
    <citation type="submission" date="2023-04" db="EMBL/GenBank/DDBJ databases">
        <authorList>
            <consortium name="ELIXIR-Norway"/>
        </authorList>
    </citation>
    <scope>NUCLEOTIDE SEQUENCE [LARGE SCALE GENOMIC DNA]</scope>
</reference>
<dbReference type="Proteomes" id="UP001176941">
    <property type="component" value="Chromosome 14"/>
</dbReference>
<sequence>MRPREHKDPAAQASRAPAQPVRLTQPSCRPLGAICGQRAGGPGQHFKPSDGQAEESSPSVPYGSGSDMQVGMELGEGEGRVLVQSSSIPIIT</sequence>
<feature type="region of interest" description="Disordered" evidence="1">
    <location>
        <begin position="1"/>
        <end position="71"/>
    </location>
</feature>
<feature type="compositionally biased region" description="Low complexity" evidence="1">
    <location>
        <begin position="10"/>
        <end position="20"/>
    </location>
</feature>
<dbReference type="EMBL" id="OX459950">
    <property type="protein sequence ID" value="CAI9156281.1"/>
    <property type="molecule type" value="Genomic_DNA"/>
</dbReference>